<dbReference type="PROSITE" id="PS51257">
    <property type="entry name" value="PROKAR_LIPOPROTEIN"/>
    <property type="match status" value="1"/>
</dbReference>
<organism evidence="2 3">
    <name type="scientific">Nesterenkonia halotolerans</name>
    <dbReference type="NCBI Taxonomy" id="225325"/>
    <lineage>
        <taxon>Bacteria</taxon>
        <taxon>Bacillati</taxon>
        <taxon>Actinomycetota</taxon>
        <taxon>Actinomycetes</taxon>
        <taxon>Micrococcales</taxon>
        <taxon>Micrococcaceae</taxon>
        <taxon>Nesterenkonia</taxon>
    </lineage>
</organism>
<comment type="caution">
    <text evidence="2">The sequence shown here is derived from an EMBL/GenBank/DDBJ whole genome shotgun (WGS) entry which is preliminary data.</text>
</comment>
<feature type="compositionally biased region" description="Basic and acidic residues" evidence="1">
    <location>
        <begin position="46"/>
        <end position="58"/>
    </location>
</feature>
<sequence length="270" mass="30664">MGDQRALTSAAISAGSLICVLALTGCGEVVQADSEQDQKSVLVLDRGPHTEADERPAESETSSAPREDAQAEEFSLAELQDMPYEQFRSGEVSREQRFQLLWHYAELSSDYAEHFAPEEGLDAYNPVETASAEDEPQEILDQYWYLNQLYHLGELLAEEHGGTDISMKLARVVDRGNVRELESMLDSTELDEPAWLLESRYELVESDECLRPPEGTDTALPWDEQTCWELEFEITQGEATSLMPYFHWTEFETAEDDTVGFWNRSALHWL</sequence>
<dbReference type="RefSeq" id="WP_192591041.1">
    <property type="nucleotide sequence ID" value="NZ_JADBEE010000001.1"/>
</dbReference>
<protein>
    <submittedName>
        <fullName evidence="2">Uncharacterized protein</fullName>
    </submittedName>
</protein>
<evidence type="ECO:0000313" key="3">
    <source>
        <dbReference type="Proteomes" id="UP000636579"/>
    </source>
</evidence>
<keyword evidence="3" id="KW-1185">Reference proteome</keyword>
<accession>A0ABR9J601</accession>
<evidence type="ECO:0000313" key="2">
    <source>
        <dbReference type="EMBL" id="MBE1514272.1"/>
    </source>
</evidence>
<dbReference type="Proteomes" id="UP000636579">
    <property type="component" value="Unassembled WGS sequence"/>
</dbReference>
<dbReference type="EMBL" id="JADBEE010000001">
    <property type="protein sequence ID" value="MBE1514272.1"/>
    <property type="molecule type" value="Genomic_DNA"/>
</dbReference>
<evidence type="ECO:0000256" key="1">
    <source>
        <dbReference type="SAM" id="MobiDB-lite"/>
    </source>
</evidence>
<feature type="region of interest" description="Disordered" evidence="1">
    <location>
        <begin position="36"/>
        <end position="71"/>
    </location>
</feature>
<proteinExistence type="predicted"/>
<gene>
    <name evidence="2" type="ORF">H4W26_001027</name>
</gene>
<reference evidence="2 3" key="1">
    <citation type="submission" date="2020-10" db="EMBL/GenBank/DDBJ databases">
        <title>Sequencing the genomes of 1000 actinobacteria strains.</title>
        <authorList>
            <person name="Klenk H.-P."/>
        </authorList>
    </citation>
    <scope>NUCLEOTIDE SEQUENCE [LARGE SCALE GENOMIC DNA]</scope>
    <source>
        <strain evidence="2 3">DSM 15474</strain>
    </source>
</reference>
<name>A0ABR9J601_9MICC</name>